<proteinExistence type="predicted"/>
<organism evidence="1">
    <name type="scientific">Hexamita inflata</name>
    <dbReference type="NCBI Taxonomy" id="28002"/>
    <lineage>
        <taxon>Eukaryota</taxon>
        <taxon>Metamonada</taxon>
        <taxon>Diplomonadida</taxon>
        <taxon>Hexamitidae</taxon>
        <taxon>Hexamitinae</taxon>
        <taxon>Hexamita</taxon>
    </lineage>
</organism>
<evidence type="ECO:0000313" key="1">
    <source>
        <dbReference type="EMBL" id="CAI9978753.1"/>
    </source>
</evidence>
<comment type="caution">
    <text evidence="1">The sequence shown here is derived from an EMBL/GenBank/DDBJ whole genome shotgun (WGS) entry which is preliminary data.</text>
</comment>
<dbReference type="EMBL" id="CATOUU010001186">
    <property type="protein sequence ID" value="CAI9978753.1"/>
    <property type="molecule type" value="Genomic_DNA"/>
</dbReference>
<protein>
    <submittedName>
        <fullName evidence="1">Uncharacterized protein</fullName>
    </submittedName>
</protein>
<dbReference type="AlphaFoldDB" id="A0AA86RSB9"/>
<evidence type="ECO:0000313" key="3">
    <source>
        <dbReference type="Proteomes" id="UP001642409"/>
    </source>
</evidence>
<dbReference type="EMBL" id="CAXDID020000017">
    <property type="protein sequence ID" value="CAL5984567.1"/>
    <property type="molecule type" value="Genomic_DNA"/>
</dbReference>
<gene>
    <name evidence="1" type="ORF">HINF_LOCUS66398</name>
    <name evidence="2" type="ORF">HINF_LOCUS8164</name>
</gene>
<name>A0AA86RSB9_9EUKA</name>
<accession>A0AA86RSB9</accession>
<reference evidence="1" key="1">
    <citation type="submission" date="2023-06" db="EMBL/GenBank/DDBJ databases">
        <authorList>
            <person name="Kurt Z."/>
        </authorList>
    </citation>
    <scope>NUCLEOTIDE SEQUENCE</scope>
</reference>
<dbReference type="Proteomes" id="UP001642409">
    <property type="component" value="Unassembled WGS sequence"/>
</dbReference>
<evidence type="ECO:0000313" key="2">
    <source>
        <dbReference type="EMBL" id="CAL5984567.1"/>
    </source>
</evidence>
<sequence length="118" mass="13953">MENLIKPSLFIIKETSKILIQSGIYAAFINLNDKRQLEEIEQNDIIFLNFVDQDSETFFEKYDALEIKQELILFVIKKLLLNEIDSIAEYYFDENQYLVPVEEQLIDLVQKAEAELEE</sequence>
<reference evidence="2 3" key="2">
    <citation type="submission" date="2024-07" db="EMBL/GenBank/DDBJ databases">
        <authorList>
            <person name="Akdeniz Z."/>
        </authorList>
    </citation>
    <scope>NUCLEOTIDE SEQUENCE [LARGE SCALE GENOMIC DNA]</scope>
</reference>
<keyword evidence="3" id="KW-1185">Reference proteome</keyword>